<evidence type="ECO:0000256" key="3">
    <source>
        <dbReference type="ARBA" id="ARBA00022679"/>
    </source>
</evidence>
<dbReference type="Gene3D" id="1.20.5.1930">
    <property type="match status" value="1"/>
</dbReference>
<dbReference type="EMBL" id="BAAANE010000002">
    <property type="protein sequence ID" value="GAA1621599.1"/>
    <property type="molecule type" value="Genomic_DNA"/>
</dbReference>
<proteinExistence type="predicted"/>
<dbReference type="Gene3D" id="3.30.565.10">
    <property type="entry name" value="Histidine kinase-like ATPase, C-terminal domain"/>
    <property type="match status" value="1"/>
</dbReference>
<feature type="domain" description="Histidine kinase" evidence="10">
    <location>
        <begin position="345"/>
        <end position="426"/>
    </location>
</feature>
<dbReference type="PANTHER" id="PTHR24421">
    <property type="entry name" value="NITRATE/NITRITE SENSOR PROTEIN NARX-RELATED"/>
    <property type="match status" value="1"/>
</dbReference>
<keyword evidence="12" id="KW-1185">Reference proteome</keyword>
<keyword evidence="2" id="KW-1003">Cell membrane</keyword>
<dbReference type="PANTHER" id="PTHR24421:SF37">
    <property type="entry name" value="SENSOR HISTIDINE KINASE NARS"/>
    <property type="match status" value="1"/>
</dbReference>
<dbReference type="InterPro" id="IPR036890">
    <property type="entry name" value="HATPase_C_sf"/>
</dbReference>
<evidence type="ECO:0000256" key="9">
    <source>
        <dbReference type="SAM" id="Phobius"/>
    </source>
</evidence>
<feature type="transmembrane region" description="Helical" evidence="9">
    <location>
        <begin position="12"/>
        <end position="40"/>
    </location>
</feature>
<comment type="subcellular location">
    <subcellularLocation>
        <location evidence="1">Cell membrane</location>
        <topology evidence="1">Multi-pass membrane protein</topology>
    </subcellularLocation>
</comment>
<keyword evidence="7" id="KW-0902">Two-component regulatory system</keyword>
<dbReference type="InterPro" id="IPR003594">
    <property type="entry name" value="HATPase_dom"/>
</dbReference>
<dbReference type="Pfam" id="PF07730">
    <property type="entry name" value="HisKA_3"/>
    <property type="match status" value="1"/>
</dbReference>
<dbReference type="InterPro" id="IPR050482">
    <property type="entry name" value="Sensor_HK_TwoCompSys"/>
</dbReference>
<evidence type="ECO:0000256" key="7">
    <source>
        <dbReference type="ARBA" id="ARBA00023012"/>
    </source>
</evidence>
<dbReference type="CDD" id="cd16917">
    <property type="entry name" value="HATPase_UhpB-NarQ-NarX-like"/>
    <property type="match status" value="1"/>
</dbReference>
<evidence type="ECO:0000313" key="12">
    <source>
        <dbReference type="Proteomes" id="UP001501319"/>
    </source>
</evidence>
<dbReference type="Gene3D" id="3.30.450.40">
    <property type="match status" value="1"/>
</dbReference>
<reference evidence="11 12" key="1">
    <citation type="journal article" date="2019" name="Int. J. Syst. Evol. Microbiol.">
        <title>The Global Catalogue of Microorganisms (GCM) 10K type strain sequencing project: providing services to taxonomists for standard genome sequencing and annotation.</title>
        <authorList>
            <consortium name="The Broad Institute Genomics Platform"/>
            <consortium name="The Broad Institute Genome Sequencing Center for Infectious Disease"/>
            <person name="Wu L."/>
            <person name="Ma J."/>
        </authorList>
    </citation>
    <scope>NUCLEOTIDE SEQUENCE [LARGE SCALE GENOMIC DNA]</scope>
    <source>
        <strain evidence="11 12">JCM 14306</strain>
    </source>
</reference>
<organism evidence="11 12">
    <name type="scientific">Kribbella alba</name>
    <dbReference type="NCBI Taxonomy" id="190197"/>
    <lineage>
        <taxon>Bacteria</taxon>
        <taxon>Bacillati</taxon>
        <taxon>Actinomycetota</taxon>
        <taxon>Actinomycetes</taxon>
        <taxon>Propionibacteriales</taxon>
        <taxon>Kribbellaceae</taxon>
        <taxon>Kribbella</taxon>
    </lineage>
</organism>
<protein>
    <recommendedName>
        <fullName evidence="10">Histidine kinase domain-containing protein</fullName>
    </recommendedName>
</protein>
<keyword evidence="3" id="KW-0808">Transferase</keyword>
<keyword evidence="5" id="KW-0418">Kinase</keyword>
<dbReference type="InterPro" id="IPR005467">
    <property type="entry name" value="His_kinase_dom"/>
</dbReference>
<dbReference type="InterPro" id="IPR011712">
    <property type="entry name" value="Sig_transdc_His_kin_sub3_dim/P"/>
</dbReference>
<gene>
    <name evidence="11" type="ORF">GCM10009744_05930</name>
</gene>
<dbReference type="Proteomes" id="UP001501319">
    <property type="component" value="Unassembled WGS sequence"/>
</dbReference>
<keyword evidence="4 9" id="KW-0812">Transmembrane</keyword>
<dbReference type="Pfam" id="PF02518">
    <property type="entry name" value="HATPase_c"/>
    <property type="match status" value="1"/>
</dbReference>
<dbReference type="InterPro" id="IPR029016">
    <property type="entry name" value="GAF-like_dom_sf"/>
</dbReference>
<evidence type="ECO:0000313" key="11">
    <source>
        <dbReference type="EMBL" id="GAA1621599.1"/>
    </source>
</evidence>
<accession>A0ABN2EYX0</accession>
<dbReference type="PROSITE" id="PS50109">
    <property type="entry name" value="HIS_KIN"/>
    <property type="match status" value="1"/>
</dbReference>
<evidence type="ECO:0000256" key="8">
    <source>
        <dbReference type="ARBA" id="ARBA00023136"/>
    </source>
</evidence>
<sequence>MWGRRRTGREQLAALLVLGGLAVFVVLVYVLIVLGGGALIGHTSSPHAGLSVLATAVVALAFGRVQSWLAVTMSRLVHGGSRSPYEVLSRFSPAVTGSHSTDDLPARMAEVLAEGTGAKAAQVWLMVDGQLRLAATWPPAADRSAALGDLPGRRELPVRQGGELLGVLAVQEHENVPLTPVEVRLFAGLANQAGLVLRGARLRAELVHRLAELSALAEELRISRQRLVDAQDAERRRLERDIHDGAQQHLVALAVNLRLAHTLAERSPERADRLVAEQCKAATVTIETITSLSRGIYPSLLVDEGLAGALRTEISRSPLTAELVAVDLGRYPAGVEAAAYFCALEALQNSAKHSSAKAIRVELRGGPGVLEVLVQDDGAGFDLGAAHAGAGLVNMRDRVESAGGTLTIETTPSRGTLVAARLPGVRRQGT</sequence>
<keyword evidence="6 9" id="KW-1133">Transmembrane helix</keyword>
<evidence type="ECO:0000256" key="5">
    <source>
        <dbReference type="ARBA" id="ARBA00022777"/>
    </source>
</evidence>
<evidence type="ECO:0000256" key="4">
    <source>
        <dbReference type="ARBA" id="ARBA00022692"/>
    </source>
</evidence>
<evidence type="ECO:0000256" key="6">
    <source>
        <dbReference type="ARBA" id="ARBA00022989"/>
    </source>
</evidence>
<evidence type="ECO:0000256" key="2">
    <source>
        <dbReference type="ARBA" id="ARBA00022475"/>
    </source>
</evidence>
<name>A0ABN2EYX0_9ACTN</name>
<keyword evidence="8 9" id="KW-0472">Membrane</keyword>
<comment type="caution">
    <text evidence="11">The sequence shown here is derived from an EMBL/GenBank/DDBJ whole genome shotgun (WGS) entry which is preliminary data.</text>
</comment>
<evidence type="ECO:0000259" key="10">
    <source>
        <dbReference type="PROSITE" id="PS50109"/>
    </source>
</evidence>
<evidence type="ECO:0000256" key="1">
    <source>
        <dbReference type="ARBA" id="ARBA00004651"/>
    </source>
</evidence>
<dbReference type="SUPFAM" id="SSF55781">
    <property type="entry name" value="GAF domain-like"/>
    <property type="match status" value="1"/>
</dbReference>
<dbReference type="SUPFAM" id="SSF55874">
    <property type="entry name" value="ATPase domain of HSP90 chaperone/DNA topoisomerase II/histidine kinase"/>
    <property type="match status" value="1"/>
</dbReference>
<dbReference type="SMART" id="SM00387">
    <property type="entry name" value="HATPase_c"/>
    <property type="match status" value="1"/>
</dbReference>